<keyword evidence="1" id="KW-0472">Membrane</keyword>
<sequence>MRRVAAKFVPKLLNCDQKQHRMNIANEMLDSVRDDPNLFQRVITVATLLGIYLCLLPVVFALPHPEHLASSQPVRIACGSRDLSLAHRYWSCSAVRLVIREVISIIGRLPDLQSWIFPVDLEDHAITISSPAKHAIYVFFVDSEIRGVAGDLLAILHQTLQRWQRSHIHCT</sequence>
<gene>
    <name evidence="2" type="ORF">LAZ67_20001879</name>
</gene>
<reference evidence="2 3" key="1">
    <citation type="submission" date="2022-01" db="EMBL/GenBank/DDBJ databases">
        <title>A chromosomal length assembly of Cordylochernes scorpioides.</title>
        <authorList>
            <person name="Zeh D."/>
            <person name="Zeh J."/>
        </authorList>
    </citation>
    <scope>NUCLEOTIDE SEQUENCE [LARGE SCALE GENOMIC DNA]</scope>
    <source>
        <strain evidence="2">IN4F17</strain>
        <tissue evidence="2">Whole Body</tissue>
    </source>
</reference>
<keyword evidence="1" id="KW-1133">Transmembrane helix</keyword>
<dbReference type="Proteomes" id="UP001235939">
    <property type="component" value="Chromosome 20"/>
</dbReference>
<evidence type="ECO:0000313" key="2">
    <source>
        <dbReference type="EMBL" id="UYV81669.1"/>
    </source>
</evidence>
<evidence type="ECO:0000256" key="1">
    <source>
        <dbReference type="SAM" id="Phobius"/>
    </source>
</evidence>
<organism evidence="2 3">
    <name type="scientific">Cordylochernes scorpioides</name>
    <dbReference type="NCBI Taxonomy" id="51811"/>
    <lineage>
        <taxon>Eukaryota</taxon>
        <taxon>Metazoa</taxon>
        <taxon>Ecdysozoa</taxon>
        <taxon>Arthropoda</taxon>
        <taxon>Chelicerata</taxon>
        <taxon>Arachnida</taxon>
        <taxon>Pseudoscorpiones</taxon>
        <taxon>Cheliferoidea</taxon>
        <taxon>Chernetidae</taxon>
        <taxon>Cordylochernes</taxon>
    </lineage>
</organism>
<feature type="transmembrane region" description="Helical" evidence="1">
    <location>
        <begin position="38"/>
        <end position="62"/>
    </location>
</feature>
<protein>
    <submittedName>
        <fullName evidence="2">Uncharacterized protein</fullName>
    </submittedName>
</protein>
<name>A0ABY6LLC0_9ARAC</name>
<keyword evidence="3" id="KW-1185">Reference proteome</keyword>
<keyword evidence="1" id="KW-0812">Transmembrane</keyword>
<accession>A0ABY6LLC0</accession>
<proteinExistence type="predicted"/>
<dbReference type="EMBL" id="CP092882">
    <property type="protein sequence ID" value="UYV81669.1"/>
    <property type="molecule type" value="Genomic_DNA"/>
</dbReference>
<evidence type="ECO:0000313" key="3">
    <source>
        <dbReference type="Proteomes" id="UP001235939"/>
    </source>
</evidence>